<gene>
    <name evidence="4" type="ORF">N7Z68_13105</name>
</gene>
<dbReference type="Pfam" id="PF10646">
    <property type="entry name" value="Germane"/>
    <property type="match status" value="1"/>
</dbReference>
<feature type="signal peptide" evidence="2">
    <location>
        <begin position="1"/>
        <end position="17"/>
    </location>
</feature>
<sequence>MKWYLKLLMGVFLPAIIITGCGTSVEQPVDPEPGEEINEENQGNTVTEHELDPKEPEQEITKSVVLYFADNDLMKNYRVKEEVTAPTEEEIIYAAFEAWMEGPDHDQLASLVPADVVVETISEDNGTAYISFSQEIHNANLGSSGEGLLVEQIGLLLEQFGFAQVQILVEGEVKETLLGHVSIDQPYATGDSQKIEWVNE</sequence>
<evidence type="ECO:0000313" key="5">
    <source>
        <dbReference type="Proteomes" id="UP001148125"/>
    </source>
</evidence>
<feature type="chain" id="PRO_5046822670" evidence="2">
    <location>
        <begin position="18"/>
        <end position="200"/>
    </location>
</feature>
<dbReference type="SMART" id="SM00909">
    <property type="entry name" value="Germane"/>
    <property type="match status" value="1"/>
</dbReference>
<keyword evidence="5" id="KW-1185">Reference proteome</keyword>
<name>A0ABT5VIN6_9BACI</name>
<evidence type="ECO:0000259" key="3">
    <source>
        <dbReference type="SMART" id="SM00909"/>
    </source>
</evidence>
<feature type="domain" description="GerMN" evidence="3">
    <location>
        <begin position="92"/>
        <end position="178"/>
    </location>
</feature>
<comment type="caution">
    <text evidence="4">The sequence shown here is derived from an EMBL/GenBank/DDBJ whole genome shotgun (WGS) entry which is preliminary data.</text>
</comment>
<reference evidence="4" key="1">
    <citation type="submission" date="2024-05" db="EMBL/GenBank/DDBJ databases">
        <title>Alkalihalobacillus sp. strain MEB203 novel alkaliphilic bacterium from Lonar Lake, India.</title>
        <authorList>
            <person name="Joshi A."/>
            <person name="Thite S."/>
            <person name="Mengade P."/>
        </authorList>
    </citation>
    <scope>NUCLEOTIDE SEQUENCE</scope>
    <source>
        <strain evidence="4">MEB 203</strain>
    </source>
</reference>
<feature type="region of interest" description="Disordered" evidence="1">
    <location>
        <begin position="26"/>
        <end position="48"/>
    </location>
</feature>
<dbReference type="Proteomes" id="UP001148125">
    <property type="component" value="Unassembled WGS sequence"/>
</dbReference>
<dbReference type="EMBL" id="JAOTPO010000008">
    <property type="protein sequence ID" value="MDE5414313.1"/>
    <property type="molecule type" value="Genomic_DNA"/>
</dbReference>
<organism evidence="4 5">
    <name type="scientific">Alkalihalobacterium chitinilyticum</name>
    <dbReference type="NCBI Taxonomy" id="2980103"/>
    <lineage>
        <taxon>Bacteria</taxon>
        <taxon>Bacillati</taxon>
        <taxon>Bacillota</taxon>
        <taxon>Bacilli</taxon>
        <taxon>Bacillales</taxon>
        <taxon>Bacillaceae</taxon>
        <taxon>Alkalihalobacterium</taxon>
    </lineage>
</organism>
<dbReference type="PROSITE" id="PS51257">
    <property type="entry name" value="PROKAR_LIPOPROTEIN"/>
    <property type="match status" value="1"/>
</dbReference>
<accession>A0ABT5VIN6</accession>
<evidence type="ECO:0000313" key="4">
    <source>
        <dbReference type="EMBL" id="MDE5414313.1"/>
    </source>
</evidence>
<proteinExistence type="predicted"/>
<dbReference type="RefSeq" id="WP_275118922.1">
    <property type="nucleotide sequence ID" value="NZ_JAOTPO010000008.1"/>
</dbReference>
<evidence type="ECO:0000256" key="2">
    <source>
        <dbReference type="SAM" id="SignalP"/>
    </source>
</evidence>
<protein>
    <submittedName>
        <fullName evidence="4">GerMN domain-containing protein</fullName>
    </submittedName>
</protein>
<dbReference type="InterPro" id="IPR019606">
    <property type="entry name" value="GerMN"/>
</dbReference>
<evidence type="ECO:0000256" key="1">
    <source>
        <dbReference type="SAM" id="MobiDB-lite"/>
    </source>
</evidence>
<keyword evidence="2" id="KW-0732">Signal</keyword>